<evidence type="ECO:0000313" key="2">
    <source>
        <dbReference type="Proteomes" id="UP001634393"/>
    </source>
</evidence>
<evidence type="ECO:0000313" key="1">
    <source>
        <dbReference type="EMBL" id="KAL3825214.1"/>
    </source>
</evidence>
<protein>
    <submittedName>
        <fullName evidence="1">Uncharacterized protein</fullName>
    </submittedName>
</protein>
<dbReference type="EMBL" id="JBJXBP010000006">
    <property type="protein sequence ID" value="KAL3825214.1"/>
    <property type="molecule type" value="Genomic_DNA"/>
</dbReference>
<dbReference type="AlphaFoldDB" id="A0ABD3SKW5"/>
<organism evidence="1 2">
    <name type="scientific">Penstemon smallii</name>
    <dbReference type="NCBI Taxonomy" id="265156"/>
    <lineage>
        <taxon>Eukaryota</taxon>
        <taxon>Viridiplantae</taxon>
        <taxon>Streptophyta</taxon>
        <taxon>Embryophyta</taxon>
        <taxon>Tracheophyta</taxon>
        <taxon>Spermatophyta</taxon>
        <taxon>Magnoliopsida</taxon>
        <taxon>eudicotyledons</taxon>
        <taxon>Gunneridae</taxon>
        <taxon>Pentapetalae</taxon>
        <taxon>asterids</taxon>
        <taxon>lamiids</taxon>
        <taxon>Lamiales</taxon>
        <taxon>Plantaginaceae</taxon>
        <taxon>Cheloneae</taxon>
        <taxon>Penstemon</taxon>
    </lineage>
</organism>
<keyword evidence="2" id="KW-1185">Reference proteome</keyword>
<gene>
    <name evidence="1" type="ORF">ACJIZ3_021243</name>
</gene>
<dbReference type="PANTHER" id="PTHR34198:SF24">
    <property type="entry name" value="DUF4005 DOMAIN-CONTAINING PROTEIN"/>
    <property type="match status" value="1"/>
</dbReference>
<accession>A0ABD3SKW5</accession>
<proteinExistence type="predicted"/>
<reference evidence="1 2" key="1">
    <citation type="submission" date="2024-12" db="EMBL/GenBank/DDBJ databases">
        <title>The unique morphological basis and parallel evolutionary history of personate flowers in Penstemon.</title>
        <authorList>
            <person name="Depatie T.H."/>
            <person name="Wessinger C.A."/>
        </authorList>
    </citation>
    <scope>NUCLEOTIDE SEQUENCE [LARGE SCALE GENOMIC DNA]</scope>
    <source>
        <strain evidence="1">WTNN_2</strain>
        <tissue evidence="1">Leaf</tissue>
    </source>
</reference>
<name>A0ABD3SKW5_9LAMI</name>
<dbReference type="PANTHER" id="PTHR34198">
    <property type="entry name" value="OS01G0175100 PROTEIN"/>
    <property type="match status" value="1"/>
</dbReference>
<dbReference type="Proteomes" id="UP001634393">
    <property type="component" value="Unassembled WGS sequence"/>
</dbReference>
<sequence>MACSMIPFRPVAIRAGINIGEDRKPETRKGNISPKWWAPIFGFNSEPDYISPDANQIKPDLKPAKIRFEPGSFTEEKARQLRRMTTDASSFHDAMYHSAIASRLASDLPETDV</sequence>
<comment type="caution">
    <text evidence="1">The sequence shown here is derived from an EMBL/GenBank/DDBJ whole genome shotgun (WGS) entry which is preliminary data.</text>
</comment>